<keyword evidence="7 9" id="KW-0472">Membrane</keyword>
<evidence type="ECO:0000256" key="4">
    <source>
        <dbReference type="ARBA" id="ARBA00022475"/>
    </source>
</evidence>
<dbReference type="GO" id="GO:0010043">
    <property type="term" value="P:response to zinc ion"/>
    <property type="evidence" value="ECO:0007669"/>
    <property type="project" value="TreeGrafter"/>
</dbReference>
<dbReference type="FunFam" id="1.10.3470.10:FF:000003">
    <property type="entry name" value="Iron ABC transporter permease SitD"/>
    <property type="match status" value="1"/>
</dbReference>
<dbReference type="Pfam" id="PF02742">
    <property type="entry name" value="Fe_dep_repr_C"/>
    <property type="match status" value="1"/>
</dbReference>
<keyword evidence="6 9" id="KW-1133">Transmembrane helix</keyword>
<evidence type="ECO:0000256" key="7">
    <source>
        <dbReference type="ARBA" id="ARBA00023136"/>
    </source>
</evidence>
<dbReference type="Gene3D" id="1.10.10.10">
    <property type="entry name" value="Winged helix-like DNA-binding domain superfamily/Winged helix DNA-binding domain"/>
    <property type="match status" value="1"/>
</dbReference>
<feature type="transmembrane region" description="Helical" evidence="9">
    <location>
        <begin position="18"/>
        <end position="38"/>
    </location>
</feature>
<dbReference type="RefSeq" id="WP_011585410.1">
    <property type="nucleotide sequence ID" value="NC_008255.1"/>
</dbReference>
<proteinExistence type="inferred from homology"/>
<dbReference type="GO" id="GO:0071281">
    <property type="term" value="P:cellular response to iron ion"/>
    <property type="evidence" value="ECO:0007669"/>
    <property type="project" value="UniProtKB-ARBA"/>
</dbReference>
<dbReference type="GO" id="GO:0055085">
    <property type="term" value="P:transmembrane transport"/>
    <property type="evidence" value="ECO:0007669"/>
    <property type="project" value="InterPro"/>
</dbReference>
<feature type="transmembrane region" description="Helical" evidence="9">
    <location>
        <begin position="176"/>
        <end position="200"/>
    </location>
</feature>
<dbReference type="InterPro" id="IPR037294">
    <property type="entry name" value="ABC_BtuC-like"/>
</dbReference>
<comment type="subcellular location">
    <subcellularLocation>
        <location evidence="1 8">Cell membrane</location>
        <topology evidence="1 8">Multi-pass membrane protein</topology>
    </subcellularLocation>
</comment>
<feature type="transmembrane region" description="Helical" evidence="9">
    <location>
        <begin position="100"/>
        <end position="119"/>
    </location>
</feature>
<dbReference type="InterPro" id="IPR022689">
    <property type="entry name" value="Iron_dep_repressor"/>
</dbReference>
<dbReference type="GO" id="GO:0046983">
    <property type="term" value="F:protein dimerization activity"/>
    <property type="evidence" value="ECO:0007669"/>
    <property type="project" value="InterPro"/>
</dbReference>
<protein>
    <submittedName>
        <fullName evidence="11">Mn2+/Zn2+ ABC transporter, permease</fullName>
    </submittedName>
</protein>
<dbReference type="Proteomes" id="UP000001822">
    <property type="component" value="Chromosome"/>
</dbReference>
<dbReference type="InterPro" id="IPR001367">
    <property type="entry name" value="Fe_dep_repressor"/>
</dbReference>
<dbReference type="GO" id="GO:0003700">
    <property type="term" value="F:DNA-binding transcription factor activity"/>
    <property type="evidence" value="ECO:0007669"/>
    <property type="project" value="InterPro"/>
</dbReference>
<dbReference type="SMART" id="SM00529">
    <property type="entry name" value="HTH_DTXR"/>
    <property type="match status" value="1"/>
</dbReference>
<dbReference type="EMBL" id="CP000383">
    <property type="protein sequence ID" value="ABG59293.1"/>
    <property type="molecule type" value="Genomic_DNA"/>
</dbReference>
<dbReference type="InterPro" id="IPR036421">
    <property type="entry name" value="Fe_dep_repressor_sf"/>
</dbReference>
<evidence type="ECO:0000256" key="9">
    <source>
        <dbReference type="SAM" id="Phobius"/>
    </source>
</evidence>
<gene>
    <name evidence="11" type="primary">troC</name>
    <name evidence="11" type="ordered locus">CHU_2027</name>
</gene>
<dbReference type="GO" id="GO:0046914">
    <property type="term" value="F:transition metal ion binding"/>
    <property type="evidence" value="ECO:0007669"/>
    <property type="project" value="InterPro"/>
</dbReference>
<feature type="transmembrane region" description="Helical" evidence="9">
    <location>
        <begin position="232"/>
        <end position="250"/>
    </location>
</feature>
<accession>A0A6N4SSL1</accession>
<evidence type="ECO:0000256" key="1">
    <source>
        <dbReference type="ARBA" id="ARBA00004651"/>
    </source>
</evidence>
<comment type="similarity">
    <text evidence="2 8">Belongs to the ABC-3 integral membrane protein family.</text>
</comment>
<evidence type="ECO:0000313" key="11">
    <source>
        <dbReference type="EMBL" id="ABG59293.1"/>
    </source>
</evidence>
<keyword evidence="12" id="KW-1185">Reference proteome</keyword>
<evidence type="ECO:0000256" key="3">
    <source>
        <dbReference type="ARBA" id="ARBA00022448"/>
    </source>
</evidence>
<keyword evidence="5 8" id="KW-0812">Transmembrane</keyword>
<dbReference type="AlphaFoldDB" id="A0A6N4SSL1"/>
<feature type="transmembrane region" description="Helical" evidence="9">
    <location>
        <begin position="146"/>
        <end position="164"/>
    </location>
</feature>
<organism evidence="11 12">
    <name type="scientific">Cytophaga hutchinsonii (strain ATCC 33406 / DSM 1761 / CIP 103989 / NBRC 15051 / NCIMB 9469 / D465)</name>
    <dbReference type="NCBI Taxonomy" id="269798"/>
    <lineage>
        <taxon>Bacteria</taxon>
        <taxon>Pseudomonadati</taxon>
        <taxon>Bacteroidota</taxon>
        <taxon>Cytophagia</taxon>
        <taxon>Cytophagales</taxon>
        <taxon>Cytophagaceae</taxon>
        <taxon>Cytophaga</taxon>
    </lineage>
</organism>
<dbReference type="PANTHER" id="PTHR30477">
    <property type="entry name" value="ABC-TRANSPORTER METAL-BINDING PROTEIN"/>
    <property type="match status" value="1"/>
</dbReference>
<dbReference type="GO" id="GO:0043190">
    <property type="term" value="C:ATP-binding cassette (ABC) transporter complex"/>
    <property type="evidence" value="ECO:0007669"/>
    <property type="project" value="InterPro"/>
</dbReference>
<evidence type="ECO:0000256" key="6">
    <source>
        <dbReference type="ARBA" id="ARBA00022989"/>
    </source>
</evidence>
<feature type="transmembrane region" description="Helical" evidence="9">
    <location>
        <begin position="69"/>
        <end position="88"/>
    </location>
</feature>
<sequence length="428" mass="47934">MKELIRFLLLEDPNVRTVVFGTILLNLSASVVGTFAFLQKKSLSGDAVAHSILPGICIAFIAFQTKSLWVLLPGAFVTGWLSLYLVDLISHHSKLKQDTAIAVVLSVFFAVGIILLTYIQHSGSGAQSGLDSFLFGKAAALLEKDLLSYAIISMLVISITAFFFKEFMLISFDAVYAGSIGVPVRTLQLVLTTLTVISIVTGIQSVGVVLMSAMLITPAVAARYWTDNLKRLLLLAVLFNTFAAIIGSYISYRYPSMPTGPWIVLVISMFAFASILFAPKKGIVYSMYRVFKHKSLILKENILKALYQLGEQENRFQDTHALSNLLAKRNLPLWQVYPALYRLRFEGYLQHTGEGWALTNEGIERGKRIVRLHRLWEMYLSKNLLLPSDHVHDDAETIEHILTPELESRLEKSLNFPEVDPHEKKIPR</sequence>
<reference evidence="11 12" key="1">
    <citation type="journal article" date="2007" name="Appl. Environ. Microbiol.">
        <title>Genome sequence of the cellulolytic gliding bacterium Cytophaga hutchinsonii.</title>
        <authorList>
            <person name="Xie G."/>
            <person name="Bruce D.C."/>
            <person name="Challacombe J.F."/>
            <person name="Chertkov O."/>
            <person name="Detter J.C."/>
            <person name="Gilna P."/>
            <person name="Han C.S."/>
            <person name="Lucas S."/>
            <person name="Misra M."/>
            <person name="Myers G.L."/>
            <person name="Richardson P."/>
            <person name="Tapia R."/>
            <person name="Thayer N."/>
            <person name="Thompson L.S."/>
            <person name="Brettin T.S."/>
            <person name="Henrissat B."/>
            <person name="Wilson D.B."/>
            <person name="McBride M.J."/>
        </authorList>
    </citation>
    <scope>NUCLEOTIDE SEQUENCE [LARGE SCALE GENOMIC DNA]</scope>
    <source>
        <strain evidence="12">ATCC 33406 / DSM 1761 / CIP 103989 / NBRC 15051 / NCIMB 9469 / D465</strain>
    </source>
</reference>
<feature type="transmembrane region" description="Helical" evidence="9">
    <location>
        <begin position="262"/>
        <end position="279"/>
    </location>
</feature>
<dbReference type="Pfam" id="PF00950">
    <property type="entry name" value="ABC-3"/>
    <property type="match status" value="1"/>
</dbReference>
<dbReference type="SUPFAM" id="SSF47979">
    <property type="entry name" value="Iron-dependent repressor protein, dimerization domain"/>
    <property type="match status" value="1"/>
</dbReference>
<keyword evidence="3 8" id="KW-0813">Transport</keyword>
<evidence type="ECO:0000256" key="8">
    <source>
        <dbReference type="RuleBase" id="RU003943"/>
    </source>
</evidence>
<dbReference type="KEGG" id="chu:CHU_2027"/>
<keyword evidence="4" id="KW-1003">Cell membrane</keyword>
<dbReference type="SUPFAM" id="SSF81345">
    <property type="entry name" value="ABC transporter involved in vitamin B12 uptake, BtuC"/>
    <property type="match status" value="1"/>
</dbReference>
<dbReference type="InterPro" id="IPR001626">
    <property type="entry name" value="ABC_TroCD"/>
</dbReference>
<feature type="domain" description="Iron dependent repressor metal binding and dimerisation" evidence="10">
    <location>
        <begin position="359"/>
        <end position="428"/>
    </location>
</feature>
<evidence type="ECO:0000259" key="10">
    <source>
        <dbReference type="Pfam" id="PF02742"/>
    </source>
</evidence>
<dbReference type="Gene3D" id="1.10.3470.10">
    <property type="entry name" value="ABC transporter involved in vitamin B12 uptake, BtuC"/>
    <property type="match status" value="1"/>
</dbReference>
<dbReference type="InterPro" id="IPR036388">
    <property type="entry name" value="WH-like_DNA-bd_sf"/>
</dbReference>
<dbReference type="PANTHER" id="PTHR30477:SF3">
    <property type="entry name" value="METAL TRANSPORT SYSTEM MEMBRANE PROTEIN CT_069-RELATED"/>
    <property type="match status" value="1"/>
</dbReference>
<name>A0A6N4SSL1_CYTH3</name>
<evidence type="ECO:0000313" key="12">
    <source>
        <dbReference type="Proteomes" id="UP000001822"/>
    </source>
</evidence>
<dbReference type="OrthoDB" id="9788905at2"/>
<evidence type="ECO:0000256" key="5">
    <source>
        <dbReference type="ARBA" id="ARBA00022692"/>
    </source>
</evidence>
<evidence type="ECO:0000256" key="2">
    <source>
        <dbReference type="ARBA" id="ARBA00008034"/>
    </source>
</evidence>
<dbReference type="CDD" id="cd06550">
    <property type="entry name" value="TM_ABC_iron-siderophores_like"/>
    <property type="match status" value="1"/>
</dbReference>